<dbReference type="GO" id="GO:0005524">
    <property type="term" value="F:ATP binding"/>
    <property type="evidence" value="ECO:0007669"/>
    <property type="project" value="InterPro"/>
</dbReference>
<dbReference type="InterPro" id="IPR027417">
    <property type="entry name" value="P-loop_NTPase"/>
</dbReference>
<accession>A0A645ETF7</accession>
<reference evidence="2" key="1">
    <citation type="submission" date="2019-08" db="EMBL/GenBank/DDBJ databases">
        <authorList>
            <person name="Kucharzyk K."/>
            <person name="Murdoch R.W."/>
            <person name="Higgins S."/>
            <person name="Loffler F."/>
        </authorList>
    </citation>
    <scope>NUCLEOTIDE SEQUENCE</scope>
</reference>
<evidence type="ECO:0000259" key="1">
    <source>
        <dbReference type="Pfam" id="PF01695"/>
    </source>
</evidence>
<name>A0A645ETF7_9ZZZZ</name>
<dbReference type="Pfam" id="PF01695">
    <property type="entry name" value="IstB_IS21"/>
    <property type="match status" value="1"/>
</dbReference>
<evidence type="ECO:0000313" key="2">
    <source>
        <dbReference type="EMBL" id="MPN04700.1"/>
    </source>
</evidence>
<dbReference type="AlphaFoldDB" id="A0A645ETF7"/>
<gene>
    <name evidence="2" type="ORF">SDC9_151945</name>
</gene>
<protein>
    <recommendedName>
        <fullName evidence="1">IstB-like ATP-binding domain-containing protein</fullName>
    </recommendedName>
</protein>
<organism evidence="2">
    <name type="scientific">bioreactor metagenome</name>
    <dbReference type="NCBI Taxonomy" id="1076179"/>
    <lineage>
        <taxon>unclassified sequences</taxon>
        <taxon>metagenomes</taxon>
        <taxon>ecological metagenomes</taxon>
    </lineage>
</organism>
<dbReference type="Gene3D" id="3.40.50.300">
    <property type="entry name" value="P-loop containing nucleotide triphosphate hydrolases"/>
    <property type="match status" value="1"/>
</dbReference>
<dbReference type="InterPro" id="IPR002611">
    <property type="entry name" value="IstB_ATP-bd"/>
</dbReference>
<proteinExistence type="predicted"/>
<feature type="domain" description="IstB-like ATP-binding" evidence="1">
    <location>
        <begin position="7"/>
        <end position="141"/>
    </location>
</feature>
<comment type="caution">
    <text evidence="2">The sequence shown here is derived from an EMBL/GenBank/DDBJ whole genome shotgun (WGS) entry which is preliminary data.</text>
</comment>
<sequence>MSLYVSGANDSGKTRASAFNLLLEIKSGVRCRFIRFTELAAAYARVCKVESENSMDYIKSVLADRIVLIDDIGKRRITGTAGELLYELFDRVYAGDCGSRIWITSNLSLAELADQFENADIGDAVVSRIDRMIDDGRMVKIEA</sequence>
<dbReference type="EMBL" id="VSSQ01050620">
    <property type="protein sequence ID" value="MPN04700.1"/>
    <property type="molecule type" value="Genomic_DNA"/>
</dbReference>